<reference evidence="2 3" key="1">
    <citation type="submission" date="2015-01" db="EMBL/GenBank/DDBJ databases">
        <title>Vibrio sp. C5 JCM 19232 whole genome shotgun sequence.</title>
        <authorList>
            <person name="Sawabe T."/>
            <person name="Meirelles P."/>
            <person name="Feng G."/>
            <person name="Sayaka M."/>
            <person name="Hattori M."/>
            <person name="Ohkuma M."/>
        </authorList>
    </citation>
    <scope>NUCLEOTIDE SEQUENCE [LARGE SCALE GENOMIC DNA]</scope>
    <source>
        <strain evidence="2 3">JCM19232</strain>
    </source>
</reference>
<sequence length="116" mass="12010">MLESLAPPLSGLLALLVLGVALSFGAWLGVLLTTVSVAFVIFNPDREQQVSRSGIGFGLLASVCQASGVVISHFALVAGDVNPLLGALIRLSIGVLAVMMVISFVEKSPWSSMKAT</sequence>
<reference evidence="2 3" key="2">
    <citation type="submission" date="2015-01" db="EMBL/GenBank/DDBJ databases">
        <authorList>
            <consortium name="NBRP consortium"/>
            <person name="Sawabe T."/>
            <person name="Meirelles P."/>
            <person name="Feng G."/>
            <person name="Sayaka M."/>
            <person name="Hattori M."/>
            <person name="Ohkuma M."/>
        </authorList>
    </citation>
    <scope>NUCLEOTIDE SEQUENCE [LARGE SCALE GENOMIC DNA]</scope>
    <source>
        <strain evidence="2 3">JCM19232</strain>
    </source>
</reference>
<evidence type="ECO:0000256" key="1">
    <source>
        <dbReference type="SAM" id="Phobius"/>
    </source>
</evidence>
<accession>A0A0B8PJH4</accession>
<evidence type="ECO:0000313" key="2">
    <source>
        <dbReference type="EMBL" id="GAM63243.1"/>
    </source>
</evidence>
<protein>
    <submittedName>
        <fullName evidence="2">Gll3359 protein</fullName>
    </submittedName>
</protein>
<evidence type="ECO:0000313" key="3">
    <source>
        <dbReference type="Proteomes" id="UP000031670"/>
    </source>
</evidence>
<feature type="transmembrane region" description="Helical" evidence="1">
    <location>
        <begin position="54"/>
        <end position="78"/>
    </location>
</feature>
<proteinExistence type="predicted"/>
<comment type="caution">
    <text evidence="2">The sequence shown here is derived from an EMBL/GenBank/DDBJ whole genome shotgun (WGS) entry which is preliminary data.</text>
</comment>
<dbReference type="SUPFAM" id="SSF103481">
    <property type="entry name" value="Multidrug resistance efflux transporter EmrE"/>
    <property type="match status" value="1"/>
</dbReference>
<feature type="transmembrane region" description="Helical" evidence="1">
    <location>
        <begin position="12"/>
        <end position="42"/>
    </location>
</feature>
<feature type="transmembrane region" description="Helical" evidence="1">
    <location>
        <begin position="84"/>
        <end position="105"/>
    </location>
</feature>
<keyword evidence="1" id="KW-1133">Transmembrane helix</keyword>
<gene>
    <name evidence="2" type="ORF">JCM19232_1390</name>
</gene>
<dbReference type="Proteomes" id="UP000031670">
    <property type="component" value="Unassembled WGS sequence"/>
</dbReference>
<name>A0A0B8PJH4_9VIBR</name>
<keyword evidence="1" id="KW-0812">Transmembrane</keyword>
<organism evidence="2 3">
    <name type="scientific">Vibrio ishigakensis</name>
    <dbReference type="NCBI Taxonomy" id="1481914"/>
    <lineage>
        <taxon>Bacteria</taxon>
        <taxon>Pseudomonadati</taxon>
        <taxon>Pseudomonadota</taxon>
        <taxon>Gammaproteobacteria</taxon>
        <taxon>Vibrionales</taxon>
        <taxon>Vibrionaceae</taxon>
        <taxon>Vibrio</taxon>
    </lineage>
</organism>
<dbReference type="AlphaFoldDB" id="A0A0B8PJH4"/>
<dbReference type="EMBL" id="BBSA01000008">
    <property type="protein sequence ID" value="GAM63243.1"/>
    <property type="molecule type" value="Genomic_DNA"/>
</dbReference>
<keyword evidence="1" id="KW-0472">Membrane</keyword>
<dbReference type="InterPro" id="IPR037185">
    <property type="entry name" value="EmrE-like"/>
</dbReference>